<proteinExistence type="predicted"/>
<organism evidence="1 2">
    <name type="scientific">Babesia divergens</name>
    <dbReference type="NCBI Taxonomy" id="32595"/>
    <lineage>
        <taxon>Eukaryota</taxon>
        <taxon>Sar</taxon>
        <taxon>Alveolata</taxon>
        <taxon>Apicomplexa</taxon>
        <taxon>Aconoidasida</taxon>
        <taxon>Piroplasmida</taxon>
        <taxon>Babesiidae</taxon>
        <taxon>Babesia</taxon>
    </lineage>
</organism>
<evidence type="ECO:0000313" key="2">
    <source>
        <dbReference type="Proteomes" id="UP001195914"/>
    </source>
</evidence>
<dbReference type="Proteomes" id="UP001195914">
    <property type="component" value="Unassembled WGS sequence"/>
</dbReference>
<dbReference type="AlphaFoldDB" id="A0AAD9GGX1"/>
<accession>A0AAD9GGX1</accession>
<keyword evidence="2" id="KW-1185">Reference proteome</keyword>
<dbReference type="EMBL" id="JAHBMH010000024">
    <property type="protein sequence ID" value="KAK1938306.1"/>
    <property type="molecule type" value="Genomic_DNA"/>
</dbReference>
<reference evidence="1" key="1">
    <citation type="journal article" date="2014" name="Nucleic Acids Res.">
        <title>The evolutionary dynamics of variant antigen genes in Babesia reveal a history of genomic innovation underlying host-parasite interaction.</title>
        <authorList>
            <person name="Jackson A.P."/>
            <person name="Otto T.D."/>
            <person name="Darby A."/>
            <person name="Ramaprasad A."/>
            <person name="Xia D."/>
            <person name="Echaide I.E."/>
            <person name="Farber M."/>
            <person name="Gahlot S."/>
            <person name="Gamble J."/>
            <person name="Gupta D."/>
            <person name="Gupta Y."/>
            <person name="Jackson L."/>
            <person name="Malandrin L."/>
            <person name="Malas T.B."/>
            <person name="Moussa E."/>
            <person name="Nair M."/>
            <person name="Reid A.J."/>
            <person name="Sanders M."/>
            <person name="Sharma J."/>
            <person name="Tracey A."/>
            <person name="Quail M.A."/>
            <person name="Weir W."/>
            <person name="Wastling J.M."/>
            <person name="Hall N."/>
            <person name="Willadsen P."/>
            <person name="Lingelbach K."/>
            <person name="Shiels B."/>
            <person name="Tait A."/>
            <person name="Berriman M."/>
            <person name="Allred D.R."/>
            <person name="Pain A."/>
        </authorList>
    </citation>
    <scope>NUCLEOTIDE SEQUENCE</scope>
    <source>
        <strain evidence="1">1802A</strain>
    </source>
</reference>
<evidence type="ECO:0000313" key="1">
    <source>
        <dbReference type="EMBL" id="KAK1938306.1"/>
    </source>
</evidence>
<name>A0AAD9GGX1_BABDI</name>
<gene>
    <name evidence="1" type="ORF">X943_000037</name>
</gene>
<comment type="caution">
    <text evidence="1">The sequence shown here is derived from an EMBL/GenBank/DDBJ whole genome shotgun (WGS) entry which is preliminary data.</text>
</comment>
<reference evidence="1" key="2">
    <citation type="submission" date="2021-05" db="EMBL/GenBank/DDBJ databases">
        <authorList>
            <person name="Pain A."/>
        </authorList>
    </citation>
    <scope>NUCLEOTIDE SEQUENCE</scope>
    <source>
        <strain evidence="1">1802A</strain>
    </source>
</reference>
<protein>
    <submittedName>
        <fullName evidence="1">Uncharacterized protein</fullName>
    </submittedName>
</protein>
<sequence length="469" mass="52428">MSKQGVLSQDECLRRNGFTEPKLDTLKDILEELHKLKDSDFKRTVFGHLKDGLRTYCAQTYLNAFYSDEGDHNYGGYIQAFTFDARNICLAIVERSSWDGHSNYTHGEHPECVQKYAEAIKKCLPGLFVALFFLLFNCDSGCRTIHGGKWNNVKVNQNHEKLGKWLTQDDSLTDLITRGYKLGELNQSKTGQKVANELKKVVSLQPGRDAGSLQKVLCGLMFVCTWNPALTGHALLFLYHFCDKVTEYQVSNNLQGKLKKHSKVNADTFYSVCFDLQAKLLPFVDKSDFCLTAVCHENSNLYSQLWDDEHFEDYVKWLEKKLTDIIGSLKKFSSNSSPWSAGTLEHFHTAVPFQYGFVFTDSWDGNWESVRGEIERYISPLTDESKGSLDELRKCLNGELLSYAYQSSHHSQTQPEGNSSNSGAAAGASVGVLSLGGAGFGAAYGFNLFGLKDIMSGVFGAIRGLVVGF</sequence>